<organism evidence="3 4">
    <name type="scientific">Channa striata</name>
    <name type="common">Snakehead murrel</name>
    <name type="synonym">Ophicephalus striatus</name>
    <dbReference type="NCBI Taxonomy" id="64152"/>
    <lineage>
        <taxon>Eukaryota</taxon>
        <taxon>Metazoa</taxon>
        <taxon>Chordata</taxon>
        <taxon>Craniata</taxon>
        <taxon>Vertebrata</taxon>
        <taxon>Euteleostomi</taxon>
        <taxon>Actinopterygii</taxon>
        <taxon>Neopterygii</taxon>
        <taxon>Teleostei</taxon>
        <taxon>Neoteleostei</taxon>
        <taxon>Acanthomorphata</taxon>
        <taxon>Anabantaria</taxon>
        <taxon>Anabantiformes</taxon>
        <taxon>Channoidei</taxon>
        <taxon>Channidae</taxon>
        <taxon>Channa</taxon>
    </lineage>
</organism>
<evidence type="ECO:0000313" key="3">
    <source>
        <dbReference type="EMBL" id="KAK2826425.1"/>
    </source>
</evidence>
<keyword evidence="4" id="KW-1185">Reference proteome</keyword>
<name>A0AA88M0C1_CHASR</name>
<dbReference type="AlphaFoldDB" id="A0AA88M0C1"/>
<dbReference type="Proteomes" id="UP001187415">
    <property type="component" value="Unassembled WGS sequence"/>
</dbReference>
<dbReference type="Pfam" id="PF15248">
    <property type="entry name" value="DUF4587"/>
    <property type="match status" value="1"/>
</dbReference>
<gene>
    <name evidence="3" type="ORF">Q5P01_020639</name>
</gene>
<dbReference type="InterPro" id="IPR027904">
    <property type="entry name" value="DUF4587"/>
</dbReference>
<dbReference type="InterPro" id="IPR038915">
    <property type="entry name" value="PRR29-like"/>
</dbReference>
<reference evidence="3" key="1">
    <citation type="submission" date="2023-07" db="EMBL/GenBank/DDBJ databases">
        <title>Chromosome-level Genome Assembly of Striped Snakehead (Channa striata).</title>
        <authorList>
            <person name="Liu H."/>
        </authorList>
    </citation>
    <scope>NUCLEOTIDE SEQUENCE</scope>
    <source>
        <strain evidence="3">Gz</strain>
        <tissue evidence="3">Muscle</tissue>
    </source>
</reference>
<sequence length="269" mass="30036">MDIRPESAQSARSYDGHIEALHRALRRKQDLLQRLREQHMLENLNRPHTWGGSQRQYQPHFITAPQLPPRLPPMAPTNIHHSDPFLPYLALPPPPLPQPPRIIQQTLPQQPATIIQQLPQQQPLIAQIPPPQLYNAPRSGSIKEDMVELMLMQNAQMHQVIMHNMMLKAMPPVNLSQPGGPSHYATHSTCLGQDCHPANPIFLRPDMKPRGSDVHHHHHYGPTPGAPQLPPISYPTWLPGLSSVQGGQTRGQVPSLNHATAATLPALNV</sequence>
<dbReference type="EMBL" id="JAUPFM010000016">
    <property type="protein sequence ID" value="KAK2826425.1"/>
    <property type="molecule type" value="Genomic_DNA"/>
</dbReference>
<feature type="domain" description="DUF4587" evidence="2">
    <location>
        <begin position="138"/>
        <end position="220"/>
    </location>
</feature>
<evidence type="ECO:0000259" key="2">
    <source>
        <dbReference type="Pfam" id="PF15248"/>
    </source>
</evidence>
<comment type="caution">
    <text evidence="3">The sequence shown here is derived from an EMBL/GenBank/DDBJ whole genome shotgun (WGS) entry which is preliminary data.</text>
</comment>
<proteinExistence type="predicted"/>
<protein>
    <recommendedName>
        <fullName evidence="2">DUF4587 domain-containing protein</fullName>
    </recommendedName>
</protein>
<dbReference type="PANTHER" id="PTHR28604">
    <property type="match status" value="1"/>
</dbReference>
<evidence type="ECO:0000313" key="4">
    <source>
        <dbReference type="Proteomes" id="UP001187415"/>
    </source>
</evidence>
<feature type="region of interest" description="Disordered" evidence="1">
    <location>
        <begin position="206"/>
        <end position="232"/>
    </location>
</feature>
<dbReference type="PANTHER" id="PTHR28604:SF2">
    <property type="entry name" value="RIKEN CDNA 2610028H24 GENE"/>
    <property type="match status" value="1"/>
</dbReference>
<evidence type="ECO:0000256" key="1">
    <source>
        <dbReference type="SAM" id="MobiDB-lite"/>
    </source>
</evidence>
<accession>A0AA88M0C1</accession>